<evidence type="ECO:0000256" key="4">
    <source>
        <dbReference type="PROSITE-ProRule" id="PRU00236"/>
    </source>
</evidence>
<dbReference type="AlphaFoldDB" id="A0A8J6TSK5"/>
<evidence type="ECO:0000313" key="7">
    <source>
        <dbReference type="Proteomes" id="UP000605201"/>
    </source>
</evidence>
<dbReference type="SUPFAM" id="SSF52467">
    <property type="entry name" value="DHS-like NAD/FAD-binding domain"/>
    <property type="match status" value="1"/>
</dbReference>
<dbReference type="GO" id="GO:0070403">
    <property type="term" value="F:NAD+ binding"/>
    <property type="evidence" value="ECO:0007669"/>
    <property type="project" value="InterPro"/>
</dbReference>
<comment type="caution">
    <text evidence="6">The sequence shown here is derived from an EMBL/GenBank/DDBJ whole genome shotgun (WGS) entry which is preliminary data.</text>
</comment>
<dbReference type="EC" id="2.3.1.286" evidence="1"/>
<dbReference type="EMBL" id="JACNIG010000215">
    <property type="protein sequence ID" value="MBC8432290.1"/>
    <property type="molecule type" value="Genomic_DNA"/>
</dbReference>
<keyword evidence="3" id="KW-0520">NAD</keyword>
<evidence type="ECO:0000256" key="2">
    <source>
        <dbReference type="ARBA" id="ARBA00022679"/>
    </source>
</evidence>
<dbReference type="PANTHER" id="PTHR11085">
    <property type="entry name" value="NAD-DEPENDENT PROTEIN DEACYLASE SIRTUIN-5, MITOCHONDRIAL-RELATED"/>
    <property type="match status" value="1"/>
</dbReference>
<name>A0A8J6TSK5_9BACT</name>
<organism evidence="6 7">
    <name type="scientific">Candidatus Desulfatibia vada</name>
    <dbReference type="NCBI Taxonomy" id="2841696"/>
    <lineage>
        <taxon>Bacteria</taxon>
        <taxon>Pseudomonadati</taxon>
        <taxon>Thermodesulfobacteriota</taxon>
        <taxon>Desulfobacteria</taxon>
        <taxon>Desulfobacterales</taxon>
        <taxon>Desulfobacterales incertae sedis</taxon>
        <taxon>Candidatus Desulfatibia</taxon>
    </lineage>
</organism>
<sequence length="274" mass="30801">MIRDFITILQDVAQGSGLITVLTGAGISAESGIPTFRGPEGYWTVGSQEYQPQEMATYQMFRQQPDEVWKWYLYRIGICAEAAPNAGHLALVEMEKLFSSRFTLITQNVDNLHIQAGSSLKNTFQIHGNIFYMRCADECTQKVHSVPNSLTGGKAREEELTESERELLVCRNCGKRARPHVLWFDEIYNEHFYSYQSSLNIAAETELLIVVGASGATNLPNQVAWLAKNRDSIIIDINIEENPFSNIALISRRGFFVKEPSSTALPRILHILKG</sequence>
<feature type="domain" description="Deacetylase sirtuin-type" evidence="5">
    <location>
        <begin position="1"/>
        <end position="274"/>
    </location>
</feature>
<dbReference type="GO" id="GO:0046872">
    <property type="term" value="F:metal ion binding"/>
    <property type="evidence" value="ECO:0007669"/>
    <property type="project" value="UniProtKB-KW"/>
</dbReference>
<dbReference type="Gene3D" id="3.30.1600.10">
    <property type="entry name" value="SIR2/SIRT2 'Small Domain"/>
    <property type="match status" value="1"/>
</dbReference>
<dbReference type="InterPro" id="IPR003000">
    <property type="entry name" value="Sirtuin"/>
</dbReference>
<dbReference type="Gene3D" id="3.40.50.1220">
    <property type="entry name" value="TPP-binding domain"/>
    <property type="match status" value="1"/>
</dbReference>
<dbReference type="PROSITE" id="PS50305">
    <property type="entry name" value="SIRTUIN"/>
    <property type="match status" value="1"/>
</dbReference>
<evidence type="ECO:0000256" key="1">
    <source>
        <dbReference type="ARBA" id="ARBA00012928"/>
    </source>
</evidence>
<protein>
    <recommendedName>
        <fullName evidence="1">protein acetyllysine N-acetyltransferase</fullName>
        <ecNumber evidence="1">2.3.1.286</ecNumber>
    </recommendedName>
</protein>
<gene>
    <name evidence="6" type="ORF">H8D96_10255</name>
</gene>
<dbReference type="PANTHER" id="PTHR11085:SF4">
    <property type="entry name" value="NAD-DEPENDENT PROTEIN DEACYLASE"/>
    <property type="match status" value="1"/>
</dbReference>
<accession>A0A8J6TSK5</accession>
<proteinExistence type="predicted"/>
<keyword evidence="4" id="KW-0862">Zinc</keyword>
<evidence type="ECO:0000256" key="3">
    <source>
        <dbReference type="ARBA" id="ARBA00023027"/>
    </source>
</evidence>
<feature type="binding site" evidence="4">
    <location>
        <position position="135"/>
    </location>
    <ligand>
        <name>Zn(2+)</name>
        <dbReference type="ChEBI" id="CHEBI:29105"/>
    </ligand>
</feature>
<dbReference type="Proteomes" id="UP000605201">
    <property type="component" value="Unassembled WGS sequence"/>
</dbReference>
<keyword evidence="4" id="KW-0479">Metal-binding</keyword>
<dbReference type="InterPro" id="IPR029035">
    <property type="entry name" value="DHS-like_NAD/FAD-binding_dom"/>
</dbReference>
<dbReference type="GO" id="GO:0017136">
    <property type="term" value="F:histone deacetylase activity, NAD-dependent"/>
    <property type="evidence" value="ECO:0007669"/>
    <property type="project" value="TreeGrafter"/>
</dbReference>
<dbReference type="Pfam" id="PF02146">
    <property type="entry name" value="SIR2"/>
    <property type="match status" value="1"/>
</dbReference>
<dbReference type="InterPro" id="IPR050134">
    <property type="entry name" value="NAD-dep_sirtuin_deacylases"/>
</dbReference>
<feature type="active site" description="Proton acceptor" evidence="4">
    <location>
        <position position="127"/>
    </location>
</feature>
<evidence type="ECO:0000259" key="5">
    <source>
        <dbReference type="PROSITE" id="PS50305"/>
    </source>
</evidence>
<keyword evidence="2" id="KW-0808">Transferase</keyword>
<dbReference type="InterPro" id="IPR026591">
    <property type="entry name" value="Sirtuin_cat_small_dom_sf"/>
</dbReference>
<feature type="binding site" evidence="4">
    <location>
        <position position="170"/>
    </location>
    <ligand>
        <name>Zn(2+)</name>
        <dbReference type="ChEBI" id="CHEBI:29105"/>
    </ligand>
</feature>
<reference evidence="6 7" key="1">
    <citation type="submission" date="2020-08" db="EMBL/GenBank/DDBJ databases">
        <title>Bridging the membrane lipid divide: bacteria of the FCB group superphylum have the potential to synthesize archaeal ether lipids.</title>
        <authorList>
            <person name="Villanueva L."/>
            <person name="Von Meijenfeldt F.A.B."/>
            <person name="Westbye A.B."/>
            <person name="Yadav S."/>
            <person name="Hopmans E.C."/>
            <person name="Dutilh B.E."/>
            <person name="Sinninghe Damste J.S."/>
        </authorList>
    </citation>
    <scope>NUCLEOTIDE SEQUENCE [LARGE SCALE GENOMIC DNA]</scope>
    <source>
        <strain evidence="6">NIOZ-UU17</strain>
    </source>
</reference>
<evidence type="ECO:0000313" key="6">
    <source>
        <dbReference type="EMBL" id="MBC8432290.1"/>
    </source>
</evidence>
<dbReference type="InterPro" id="IPR026590">
    <property type="entry name" value="Ssirtuin_cat_dom"/>
</dbReference>
<feature type="binding site" evidence="4">
    <location>
        <position position="139"/>
    </location>
    <ligand>
        <name>Zn(2+)</name>
        <dbReference type="ChEBI" id="CHEBI:29105"/>
    </ligand>
</feature>
<feature type="binding site" evidence="4">
    <location>
        <position position="173"/>
    </location>
    <ligand>
        <name>Zn(2+)</name>
        <dbReference type="ChEBI" id="CHEBI:29105"/>
    </ligand>
</feature>